<name>A0A3D9B589_9FLAO</name>
<dbReference type="Proteomes" id="UP000256924">
    <property type="component" value="Unassembled WGS sequence"/>
</dbReference>
<dbReference type="RefSeq" id="WP_116098823.1">
    <property type="nucleotide sequence ID" value="NZ_QNVU01000022.1"/>
</dbReference>
<accession>A0A3D9B589</accession>
<proteinExistence type="predicted"/>
<evidence type="ECO:0000313" key="1">
    <source>
        <dbReference type="EMBL" id="REC48406.1"/>
    </source>
</evidence>
<dbReference type="AlphaFoldDB" id="A0A3D9B589"/>
<reference evidence="1 2" key="1">
    <citation type="journal article" date="2004" name="Emerg. Infect. Dis.">
        <title>Amoebae-resisting bacteria isolated from human nasal swabs by amoebal coculture.</title>
        <authorList>
            <person name="Greub G."/>
            <person name="La Scola B."/>
            <person name="Raoult D."/>
        </authorList>
    </citation>
    <scope>NUCLEOTIDE SEQUENCE [LARGE SCALE GENOMIC DNA]</scope>
    <source>
        <strain evidence="1 2">CCUG 51329</strain>
    </source>
</reference>
<comment type="caution">
    <text evidence="1">The sequence shown here is derived from an EMBL/GenBank/DDBJ whole genome shotgun (WGS) entry which is preliminary data.</text>
</comment>
<evidence type="ECO:0000313" key="2">
    <source>
        <dbReference type="Proteomes" id="UP000256924"/>
    </source>
</evidence>
<organism evidence="1 2">
    <name type="scientific">Candidatus Chryseobacterium massiliense</name>
    <dbReference type="NCBI Taxonomy" id="204089"/>
    <lineage>
        <taxon>Bacteria</taxon>
        <taxon>Pseudomonadati</taxon>
        <taxon>Bacteroidota</taxon>
        <taxon>Flavobacteriia</taxon>
        <taxon>Flavobacteriales</taxon>
        <taxon>Weeksellaceae</taxon>
        <taxon>Chryseobacterium group</taxon>
        <taxon>Chryseobacterium</taxon>
    </lineage>
</organism>
<protein>
    <recommendedName>
        <fullName evidence="3">Bacteriocin</fullName>
    </recommendedName>
</protein>
<gene>
    <name evidence="1" type="ORF">DRF68_11940</name>
</gene>
<evidence type="ECO:0008006" key="3">
    <source>
        <dbReference type="Google" id="ProtNLM"/>
    </source>
</evidence>
<keyword evidence="2" id="KW-1185">Reference proteome</keyword>
<sequence>MKNLKKLKRKELNEILGGDKVLPPVDQCTRQYPYAIPPSNGGCPSGYIYCSFPNCCFKSGQIVVCYD</sequence>
<dbReference type="EMBL" id="QNVU01000022">
    <property type="protein sequence ID" value="REC48406.1"/>
    <property type="molecule type" value="Genomic_DNA"/>
</dbReference>